<evidence type="ECO:0000256" key="6">
    <source>
        <dbReference type="ARBA" id="ARBA00022989"/>
    </source>
</evidence>
<evidence type="ECO:0000259" key="12">
    <source>
        <dbReference type="Pfam" id="PF00999"/>
    </source>
</evidence>
<evidence type="ECO:0000256" key="7">
    <source>
        <dbReference type="ARBA" id="ARBA00023065"/>
    </source>
</evidence>
<evidence type="ECO:0000256" key="3">
    <source>
        <dbReference type="ARBA" id="ARBA00022538"/>
    </source>
</evidence>
<evidence type="ECO:0000313" key="16">
    <source>
        <dbReference type="Proteomes" id="UP000541444"/>
    </source>
</evidence>
<evidence type="ECO:0000259" key="13">
    <source>
        <dbReference type="Pfam" id="PF23256"/>
    </source>
</evidence>
<dbReference type="GO" id="GO:0006813">
    <property type="term" value="P:potassium ion transport"/>
    <property type="evidence" value="ECO:0007669"/>
    <property type="project" value="UniProtKB-KW"/>
</dbReference>
<feature type="transmembrane region" description="Helical" evidence="11">
    <location>
        <begin position="203"/>
        <end position="226"/>
    </location>
</feature>
<feature type="transmembrane region" description="Helical" evidence="11">
    <location>
        <begin position="40"/>
        <end position="61"/>
    </location>
</feature>
<evidence type="ECO:0000256" key="8">
    <source>
        <dbReference type="ARBA" id="ARBA00023136"/>
    </source>
</evidence>
<comment type="similarity">
    <text evidence="9">Belongs to the monovalent cation:proton antiporter 2 (CPA2) transporter (TC 2.A.37) family. CHX (TC 2.A.37.4) subfamily.</text>
</comment>
<keyword evidence="4 11" id="KW-0812">Transmembrane</keyword>
<dbReference type="Pfam" id="PF23256">
    <property type="entry name" value="CHX17_2nd"/>
    <property type="match status" value="1"/>
</dbReference>
<reference evidence="15 16" key="1">
    <citation type="journal article" date="2020" name="IScience">
        <title>Genome Sequencing of the Endangered Kingdonia uniflora (Circaeasteraceae, Ranunculales) Reveals Potential Mechanisms of Evolutionary Specialization.</title>
        <authorList>
            <person name="Sun Y."/>
            <person name="Deng T."/>
            <person name="Zhang A."/>
            <person name="Moore M.J."/>
            <person name="Landis J.B."/>
            <person name="Lin N."/>
            <person name="Zhang H."/>
            <person name="Zhang X."/>
            <person name="Huang J."/>
            <person name="Zhang X."/>
            <person name="Sun H."/>
            <person name="Wang H."/>
        </authorList>
    </citation>
    <scope>NUCLEOTIDE SEQUENCE [LARGE SCALE GENOMIC DNA]</scope>
    <source>
        <strain evidence="15">TB1705</strain>
        <tissue evidence="15">Leaf</tissue>
    </source>
</reference>
<feature type="transmembrane region" description="Helical" evidence="11">
    <location>
        <begin position="416"/>
        <end position="436"/>
    </location>
</feature>
<proteinExistence type="inferred from homology"/>
<dbReference type="Gene3D" id="3.40.50.12370">
    <property type="match status" value="1"/>
</dbReference>
<keyword evidence="2" id="KW-0813">Transport</keyword>
<protein>
    <recommendedName>
        <fullName evidence="17">Cation/H+ exchanger domain-containing protein</fullName>
    </recommendedName>
</protein>
<dbReference type="Pfam" id="PF23259">
    <property type="entry name" value="CHX17_C"/>
    <property type="match status" value="1"/>
</dbReference>
<dbReference type="OrthoDB" id="2687058at2759"/>
<evidence type="ECO:0000313" key="15">
    <source>
        <dbReference type="EMBL" id="KAF6145005.1"/>
    </source>
</evidence>
<dbReference type="GO" id="GO:0015297">
    <property type="term" value="F:antiporter activity"/>
    <property type="evidence" value="ECO:0007669"/>
    <property type="project" value="InterPro"/>
</dbReference>
<accession>A0A7J7LQT8</accession>
<evidence type="ECO:0000256" key="10">
    <source>
        <dbReference type="SAM" id="MobiDB-lite"/>
    </source>
</evidence>
<dbReference type="InterPro" id="IPR057291">
    <property type="entry name" value="CHX17_2nd"/>
</dbReference>
<dbReference type="PANTHER" id="PTHR32468">
    <property type="entry name" value="CATION/H + ANTIPORTER"/>
    <property type="match status" value="1"/>
</dbReference>
<sequence>MDETTLSDLQVKSESDRKSCYALSSTNGIFGEHSPLEYSLPLFMMQIMIILGTTHFFAFIFKPLRQPRVFAELIAGFVLGPSVLGQSTYFSRALFPEWNKMVFETLSNVGLLFFLFLVGLEMDIGEIKQTGRKAIFVAVVGMIPPLLIGTITTFLFRKFVSGDEIKQFSFAIFMGLEVYTTSFPTLARILAELKLLNTELGRISMSAAMLNDMCAWILLILGIAIPDDSNKGMSSLFLILASFVFVMFLIYAVRPGIQWMIRHTPNGESVNDFCICLILTGVMVCGFITEAIGSHSIFGAFAFGLIIPNGPLATMLIERLDDFVTTLLLPLYFAKTGLRTDITQLNYLHALVYIFIMLLASVGRDIGTLLITRFYNMPFSEGCTLATLLHSKGLIGAIVINVGWDQKVLDVNAYTVMMIAATLTTGLVVPGVLLIYKPPRRLVSYRKTIQNSKHDVKLRILACIHTLRNVPTIINLLEISNPTKTSPITVYALQLVELTGRAARASAMLIVHHKVAPATNRTQAQSQNIINAFEKFEIDVKEVSVKPLTAISPYSTMHKDICNLAEDKHITFIILPFHKQPTADGDMEATNPIFRTLNENVLANAPCSVGILVDRGIGTPYQTTSHHIAMLFFGGPDDREALSYAWRMAEDNKIKLTVFRYLQEVESRTMEYDPNPIRDDRILTDREKEKQLDDEYIIEFKLKMLSNKEKVLYKEKVVSNAVETVASVRSVDNTYDFFIVGKGRGIENPLTAGITDWSECPELGGIGDLLASSDSLATVSVLVVQQYLGPEIDEGGGEGIPDSQEQQYPKKWLW</sequence>
<keyword evidence="16" id="KW-1185">Reference proteome</keyword>
<comment type="subcellular location">
    <subcellularLocation>
        <location evidence="1">Membrane</location>
        <topology evidence="1">Multi-pass membrane protein</topology>
    </subcellularLocation>
</comment>
<dbReference type="Pfam" id="PF00999">
    <property type="entry name" value="Na_H_Exchanger"/>
    <property type="match status" value="1"/>
</dbReference>
<evidence type="ECO:0008006" key="17">
    <source>
        <dbReference type="Google" id="ProtNLM"/>
    </source>
</evidence>
<evidence type="ECO:0000256" key="1">
    <source>
        <dbReference type="ARBA" id="ARBA00004141"/>
    </source>
</evidence>
<name>A0A7J7LQT8_9MAGN</name>
<dbReference type="InterPro" id="IPR057290">
    <property type="entry name" value="CHX17_C"/>
</dbReference>
<dbReference type="GO" id="GO:0006885">
    <property type="term" value="P:regulation of pH"/>
    <property type="evidence" value="ECO:0007669"/>
    <property type="project" value="TreeGrafter"/>
</dbReference>
<feature type="transmembrane region" description="Helical" evidence="11">
    <location>
        <begin position="350"/>
        <end position="371"/>
    </location>
</feature>
<feature type="domain" description="Cation/H+ exchanger transmembrane" evidence="12">
    <location>
        <begin position="55"/>
        <end position="426"/>
    </location>
</feature>
<evidence type="ECO:0000256" key="11">
    <source>
        <dbReference type="SAM" id="Phobius"/>
    </source>
</evidence>
<dbReference type="InterPro" id="IPR050794">
    <property type="entry name" value="CPA2_transporter"/>
</dbReference>
<gene>
    <name evidence="15" type="ORF">GIB67_013356</name>
</gene>
<feature type="transmembrane region" description="Helical" evidence="11">
    <location>
        <begin position="73"/>
        <end position="95"/>
    </location>
</feature>
<keyword evidence="8 11" id="KW-0472">Membrane</keyword>
<feature type="transmembrane region" description="Helical" evidence="11">
    <location>
        <begin position="274"/>
        <end position="307"/>
    </location>
</feature>
<dbReference type="GO" id="GO:0016020">
    <property type="term" value="C:membrane"/>
    <property type="evidence" value="ECO:0007669"/>
    <property type="project" value="UniProtKB-SubCell"/>
</dbReference>
<keyword evidence="6 11" id="KW-1133">Transmembrane helix</keyword>
<dbReference type="PANTHER" id="PTHR32468:SF26">
    <property type="entry name" value="CATION_H(+) ANTIPORTER 15"/>
    <property type="match status" value="1"/>
</dbReference>
<keyword evidence="7" id="KW-0406">Ion transport</keyword>
<feature type="transmembrane region" description="Helical" evidence="11">
    <location>
        <begin position="168"/>
        <end position="191"/>
    </location>
</feature>
<feature type="region of interest" description="Disordered" evidence="10">
    <location>
        <begin position="793"/>
        <end position="814"/>
    </location>
</feature>
<dbReference type="InterPro" id="IPR038770">
    <property type="entry name" value="Na+/solute_symporter_sf"/>
</dbReference>
<feature type="transmembrane region" description="Helical" evidence="11">
    <location>
        <begin position="134"/>
        <end position="156"/>
    </location>
</feature>
<keyword evidence="5" id="KW-0630">Potassium</keyword>
<evidence type="ECO:0000256" key="2">
    <source>
        <dbReference type="ARBA" id="ARBA00022448"/>
    </source>
</evidence>
<evidence type="ECO:0000259" key="14">
    <source>
        <dbReference type="Pfam" id="PF23259"/>
    </source>
</evidence>
<feature type="transmembrane region" description="Helical" evidence="11">
    <location>
        <begin position="101"/>
        <end position="122"/>
    </location>
</feature>
<feature type="transmembrane region" description="Helical" evidence="11">
    <location>
        <begin position="383"/>
        <end position="404"/>
    </location>
</feature>
<evidence type="ECO:0000256" key="4">
    <source>
        <dbReference type="ARBA" id="ARBA00022692"/>
    </source>
</evidence>
<keyword evidence="3" id="KW-0633">Potassium transport</keyword>
<dbReference type="Gene3D" id="1.20.1530.20">
    <property type="match status" value="1"/>
</dbReference>
<feature type="transmembrane region" description="Helical" evidence="11">
    <location>
        <begin position="232"/>
        <end position="253"/>
    </location>
</feature>
<feature type="domain" description="Cation/H(+) antiporter C-terminal" evidence="14">
    <location>
        <begin position="627"/>
        <end position="789"/>
    </location>
</feature>
<dbReference type="InterPro" id="IPR006153">
    <property type="entry name" value="Cation/H_exchanger_TM"/>
</dbReference>
<organism evidence="15 16">
    <name type="scientific">Kingdonia uniflora</name>
    <dbReference type="NCBI Taxonomy" id="39325"/>
    <lineage>
        <taxon>Eukaryota</taxon>
        <taxon>Viridiplantae</taxon>
        <taxon>Streptophyta</taxon>
        <taxon>Embryophyta</taxon>
        <taxon>Tracheophyta</taxon>
        <taxon>Spermatophyta</taxon>
        <taxon>Magnoliopsida</taxon>
        <taxon>Ranunculales</taxon>
        <taxon>Circaeasteraceae</taxon>
        <taxon>Kingdonia</taxon>
    </lineage>
</organism>
<dbReference type="GO" id="GO:0012505">
    <property type="term" value="C:endomembrane system"/>
    <property type="evidence" value="ECO:0007669"/>
    <property type="project" value="TreeGrafter"/>
</dbReference>
<feature type="domain" description="Cation/H(+) antiporter central" evidence="13">
    <location>
        <begin position="489"/>
        <end position="624"/>
    </location>
</feature>
<evidence type="ECO:0000256" key="5">
    <source>
        <dbReference type="ARBA" id="ARBA00022958"/>
    </source>
</evidence>
<dbReference type="GO" id="GO:1902600">
    <property type="term" value="P:proton transmembrane transport"/>
    <property type="evidence" value="ECO:0007669"/>
    <property type="project" value="InterPro"/>
</dbReference>
<dbReference type="Proteomes" id="UP000541444">
    <property type="component" value="Unassembled WGS sequence"/>
</dbReference>
<dbReference type="EMBL" id="JACGCM010002086">
    <property type="protein sequence ID" value="KAF6145005.1"/>
    <property type="molecule type" value="Genomic_DNA"/>
</dbReference>
<evidence type="ECO:0000256" key="9">
    <source>
        <dbReference type="ARBA" id="ARBA00038341"/>
    </source>
</evidence>
<dbReference type="AlphaFoldDB" id="A0A7J7LQT8"/>
<comment type="caution">
    <text evidence="15">The sequence shown here is derived from an EMBL/GenBank/DDBJ whole genome shotgun (WGS) entry which is preliminary data.</text>
</comment>